<dbReference type="InterPro" id="IPR036034">
    <property type="entry name" value="PDZ_sf"/>
</dbReference>
<dbReference type="Pfam" id="PF03572">
    <property type="entry name" value="Peptidase_S41"/>
    <property type="match status" value="1"/>
</dbReference>
<dbReference type="Gene3D" id="3.90.226.10">
    <property type="entry name" value="2-enoyl-CoA Hydratase, Chain A, domain 1"/>
    <property type="match status" value="1"/>
</dbReference>
<dbReference type="GO" id="GO:0004175">
    <property type="term" value="F:endopeptidase activity"/>
    <property type="evidence" value="ECO:0007669"/>
    <property type="project" value="TreeGrafter"/>
</dbReference>
<dbReference type="Gene3D" id="3.30.750.170">
    <property type="match status" value="1"/>
</dbReference>
<evidence type="ECO:0000313" key="2">
    <source>
        <dbReference type="EMBL" id="VTR35023.1"/>
    </source>
</evidence>
<dbReference type="InterPro" id="IPR005151">
    <property type="entry name" value="Tail-specific_protease"/>
</dbReference>
<dbReference type="AlphaFoldDB" id="A0A4U9UPK4"/>
<dbReference type="STRING" id="1123265.GCA_000686625_01870"/>
<dbReference type="KEGG" id="stha:NCTC11429_01433"/>
<dbReference type="GO" id="GO:0030288">
    <property type="term" value="C:outer membrane-bounded periplasmic space"/>
    <property type="evidence" value="ECO:0007669"/>
    <property type="project" value="TreeGrafter"/>
</dbReference>
<dbReference type="PROSITE" id="PS51257">
    <property type="entry name" value="PROKAR_LIPOPROTEIN"/>
    <property type="match status" value="1"/>
</dbReference>
<proteinExistence type="predicted"/>
<dbReference type="GO" id="GO:0008236">
    <property type="term" value="F:serine-type peptidase activity"/>
    <property type="evidence" value="ECO:0007669"/>
    <property type="project" value="InterPro"/>
</dbReference>
<dbReference type="GO" id="GO:0007165">
    <property type="term" value="P:signal transduction"/>
    <property type="evidence" value="ECO:0007669"/>
    <property type="project" value="TreeGrafter"/>
</dbReference>
<dbReference type="PANTHER" id="PTHR32060">
    <property type="entry name" value="TAIL-SPECIFIC PROTEASE"/>
    <property type="match status" value="1"/>
</dbReference>
<dbReference type="PANTHER" id="PTHR32060:SF30">
    <property type="entry name" value="CARBOXY-TERMINAL PROCESSING PROTEASE CTPA"/>
    <property type="match status" value="1"/>
</dbReference>
<gene>
    <name evidence="2" type="ORF">NCTC11429_01433</name>
</gene>
<evidence type="ECO:0000259" key="1">
    <source>
        <dbReference type="Pfam" id="PF03572"/>
    </source>
</evidence>
<sequence>MNKMPLQQLGRWAAIALIGLSVLSCKKDEPKPDPEPEPTDRTEGQYIKDEIYKYYKLYSLWADESIPDYLKNPAQFTDQWNSANAVLTQLRKLTPRHNAEGYNDGVFDRFSTMTGENDYDINSRAGLKMYNAEGYGISVQWFSVDDGATAQPYISFVEGGSPGAVAGFMRSDIITSVNDDKEDYSVGVTCEGHLCDVIPADEAKFSRLQSSIRFALTGLSLTLEVKRPENKLFKASMSYDDSYVINPIYKDTVFTRSGKHIGYFAYSSFEEIEDNGEDDNKDKTDALFAKFESKQISSLIVDLRYNGGGDVESGIYLANKIGGTKTAGKLMLTYEMNKYMSSDAASSLRKALRIYDTYFTATSGLRLDKVYFLVSEETASAAEMLINVLVPHMDVKIIASGNRTFGKPVGFFEHEIKYNGKTKVSYWPASFLLKNSRGNLGEKYNKGTERNLRDYWDGLVPDIGDLGDDVSVAVGDPGDPMLAAALADAAPTAGTRAALRQASSRSIHMLEQGKISTLPERGMFKRMK</sequence>
<dbReference type="SUPFAM" id="SSF52096">
    <property type="entry name" value="ClpP/crotonase"/>
    <property type="match status" value="1"/>
</dbReference>
<organism evidence="2 3">
    <name type="scientific">Sphingobacterium thalpophilum</name>
    <dbReference type="NCBI Taxonomy" id="259"/>
    <lineage>
        <taxon>Bacteria</taxon>
        <taxon>Pseudomonadati</taxon>
        <taxon>Bacteroidota</taxon>
        <taxon>Sphingobacteriia</taxon>
        <taxon>Sphingobacteriales</taxon>
        <taxon>Sphingobacteriaceae</taxon>
        <taxon>Sphingobacterium</taxon>
    </lineage>
</organism>
<name>A0A4U9UPK4_9SPHI</name>
<dbReference type="EMBL" id="LR590484">
    <property type="protein sequence ID" value="VTR35023.1"/>
    <property type="molecule type" value="Genomic_DNA"/>
</dbReference>
<dbReference type="GeneID" id="78462199"/>
<reference evidence="2 3" key="1">
    <citation type="submission" date="2019-05" db="EMBL/GenBank/DDBJ databases">
        <authorList>
            <consortium name="Pathogen Informatics"/>
        </authorList>
    </citation>
    <scope>NUCLEOTIDE SEQUENCE [LARGE SCALE GENOMIC DNA]</scope>
    <source>
        <strain evidence="2 3">NCTC11429</strain>
    </source>
</reference>
<evidence type="ECO:0000313" key="3">
    <source>
        <dbReference type="Proteomes" id="UP000308196"/>
    </source>
</evidence>
<feature type="domain" description="Tail specific protease" evidence="1">
    <location>
        <begin position="260"/>
        <end position="416"/>
    </location>
</feature>
<dbReference type="GO" id="GO:0006508">
    <property type="term" value="P:proteolysis"/>
    <property type="evidence" value="ECO:0007669"/>
    <property type="project" value="InterPro"/>
</dbReference>
<dbReference type="Proteomes" id="UP000308196">
    <property type="component" value="Chromosome"/>
</dbReference>
<dbReference type="RefSeq" id="WP_028069357.1">
    <property type="nucleotide sequence ID" value="NZ_LR590484.1"/>
</dbReference>
<dbReference type="InterPro" id="IPR029045">
    <property type="entry name" value="ClpP/crotonase-like_dom_sf"/>
</dbReference>
<accession>A0A4U9UPK4</accession>
<dbReference type="SUPFAM" id="SSF50156">
    <property type="entry name" value="PDZ domain-like"/>
    <property type="match status" value="1"/>
</dbReference>
<dbReference type="Gene3D" id="2.30.42.10">
    <property type="match status" value="1"/>
</dbReference>
<protein>
    <submittedName>
        <fullName evidence="2">C-terminal processing peptidase</fullName>
    </submittedName>
</protein>